<evidence type="ECO:0000313" key="5">
    <source>
        <dbReference type="Proteomes" id="UP000054549"/>
    </source>
</evidence>
<dbReference type="InterPro" id="IPR007577">
    <property type="entry name" value="GlycoTrfase_DXD_sugar-bd_CS"/>
</dbReference>
<dbReference type="PANTHER" id="PTHR12042:SF21">
    <property type="entry name" value="ALPHA1,4-GALACTOSYLTRANSFERASE 1-RELATED"/>
    <property type="match status" value="1"/>
</dbReference>
<sequence>MAYDDDGLPLHASSNFKSRQRSPASDQNGGITTNFNRSSSSRLRYWRWWCFPPRHRRRRLTLALKLIIFSALLFLCYGFYLYEPHIELAFYSRKWAAKEIIPVGPLSRCFDKDRVSPAYNVSSAIYGPKRTEVQAGIRMRFGMDCYMFAGTIKETPRAERPVLGTPGTVWEEDGRLLFHTYWRADLRKFGVRQEALLKSFFATQDPERTKLVLWSNGDLTGEGDDDVLTVYKKRFPEQLELRVVDTARLASGTELEGSELLKLEDKRGWVDGDLVRLLLLWNYGGVWVDMDSLLTRDLEPLLEHEFVTQWDCYDKKYTTLNGALMRFRKHSPYLCEAFSVMTSSSPPRSGSTDWGSILYLKLWRRLVAGDIPPFKILPFCFNDGRSCRIDNRLPDPFVPDPKSGMWTMGLERDEGGGLDQILHKVFAVHLHNQWEKPFPPNGWVERLLLRRFNAFLEKRI</sequence>
<proteinExistence type="inferred from homology"/>
<evidence type="ECO:0000256" key="3">
    <source>
        <dbReference type="SAM" id="Phobius"/>
    </source>
</evidence>
<keyword evidence="5" id="KW-1185">Reference proteome</keyword>
<comment type="similarity">
    <text evidence="1">Belongs to the glycosyltransferase 32 family.</text>
</comment>
<keyword evidence="3" id="KW-0472">Membrane</keyword>
<name>A0A0C2WHV1_AMAMK</name>
<keyword evidence="3" id="KW-1133">Transmembrane helix</keyword>
<dbReference type="EMBL" id="KN818289">
    <property type="protein sequence ID" value="KIL61042.1"/>
    <property type="molecule type" value="Genomic_DNA"/>
</dbReference>
<evidence type="ECO:0000313" key="4">
    <source>
        <dbReference type="EMBL" id="KIL61042.1"/>
    </source>
</evidence>
<dbReference type="Proteomes" id="UP000054549">
    <property type="component" value="Unassembled WGS sequence"/>
</dbReference>
<gene>
    <name evidence="4" type="ORF">M378DRAFT_187629</name>
</gene>
<dbReference type="InParanoid" id="A0A0C2WHV1"/>
<feature type="transmembrane region" description="Helical" evidence="3">
    <location>
        <begin position="62"/>
        <end position="82"/>
    </location>
</feature>
<dbReference type="SUPFAM" id="SSF53448">
    <property type="entry name" value="Nucleotide-diphospho-sugar transferases"/>
    <property type="match status" value="1"/>
</dbReference>
<accession>A0A0C2WHV1</accession>
<reference evidence="4 5" key="1">
    <citation type="submission" date="2014-04" db="EMBL/GenBank/DDBJ databases">
        <title>Evolutionary Origins and Diversification of the Mycorrhizal Mutualists.</title>
        <authorList>
            <consortium name="DOE Joint Genome Institute"/>
            <consortium name="Mycorrhizal Genomics Consortium"/>
            <person name="Kohler A."/>
            <person name="Kuo A."/>
            <person name="Nagy L.G."/>
            <person name="Floudas D."/>
            <person name="Copeland A."/>
            <person name="Barry K.W."/>
            <person name="Cichocki N."/>
            <person name="Veneault-Fourrey C."/>
            <person name="LaButti K."/>
            <person name="Lindquist E.A."/>
            <person name="Lipzen A."/>
            <person name="Lundell T."/>
            <person name="Morin E."/>
            <person name="Murat C."/>
            <person name="Riley R."/>
            <person name="Ohm R."/>
            <person name="Sun H."/>
            <person name="Tunlid A."/>
            <person name="Henrissat B."/>
            <person name="Grigoriev I.V."/>
            <person name="Hibbett D.S."/>
            <person name="Martin F."/>
        </authorList>
    </citation>
    <scope>NUCLEOTIDE SEQUENCE [LARGE SCALE GENOMIC DNA]</scope>
    <source>
        <strain evidence="4 5">Koide BX008</strain>
    </source>
</reference>
<feature type="region of interest" description="Disordered" evidence="2">
    <location>
        <begin position="13"/>
        <end position="35"/>
    </location>
</feature>
<dbReference type="InterPro" id="IPR051981">
    <property type="entry name" value="Glycosyltransf_32"/>
</dbReference>
<organism evidence="4 5">
    <name type="scientific">Amanita muscaria (strain Koide BX008)</name>
    <dbReference type="NCBI Taxonomy" id="946122"/>
    <lineage>
        <taxon>Eukaryota</taxon>
        <taxon>Fungi</taxon>
        <taxon>Dikarya</taxon>
        <taxon>Basidiomycota</taxon>
        <taxon>Agaricomycotina</taxon>
        <taxon>Agaricomycetes</taxon>
        <taxon>Agaricomycetidae</taxon>
        <taxon>Agaricales</taxon>
        <taxon>Pluteineae</taxon>
        <taxon>Amanitaceae</taxon>
        <taxon>Amanita</taxon>
    </lineage>
</organism>
<dbReference type="STRING" id="946122.A0A0C2WHV1"/>
<dbReference type="PANTHER" id="PTHR12042">
    <property type="entry name" value="LACTOSYLCERAMIDE 4-ALPHA-GALACTOSYLTRANSFERASE ALPHA- 1,4-GALACTOSYLTRANSFERASE"/>
    <property type="match status" value="1"/>
</dbReference>
<dbReference type="GO" id="GO:0016758">
    <property type="term" value="F:hexosyltransferase activity"/>
    <property type="evidence" value="ECO:0007669"/>
    <property type="project" value="TreeGrafter"/>
</dbReference>
<protein>
    <recommendedName>
        <fullName evidence="6">Glycosyltransferase family 32 protein</fullName>
    </recommendedName>
</protein>
<keyword evidence="3" id="KW-0812">Transmembrane</keyword>
<dbReference type="Gene3D" id="3.90.550.20">
    <property type="match status" value="1"/>
</dbReference>
<dbReference type="AlphaFoldDB" id="A0A0C2WHV1"/>
<dbReference type="HOGENOM" id="CLU_036116_0_0_1"/>
<dbReference type="InterPro" id="IPR029044">
    <property type="entry name" value="Nucleotide-diphossugar_trans"/>
</dbReference>
<dbReference type="GO" id="GO:0016020">
    <property type="term" value="C:membrane"/>
    <property type="evidence" value="ECO:0007669"/>
    <property type="project" value="GOC"/>
</dbReference>
<dbReference type="OrthoDB" id="409543at2759"/>
<dbReference type="Pfam" id="PF04488">
    <property type="entry name" value="Gly_transf_sug"/>
    <property type="match status" value="1"/>
</dbReference>
<dbReference type="GO" id="GO:0006688">
    <property type="term" value="P:glycosphingolipid biosynthetic process"/>
    <property type="evidence" value="ECO:0007669"/>
    <property type="project" value="TreeGrafter"/>
</dbReference>
<evidence type="ECO:0008006" key="6">
    <source>
        <dbReference type="Google" id="ProtNLM"/>
    </source>
</evidence>
<evidence type="ECO:0000256" key="1">
    <source>
        <dbReference type="ARBA" id="ARBA00009003"/>
    </source>
</evidence>
<evidence type="ECO:0000256" key="2">
    <source>
        <dbReference type="SAM" id="MobiDB-lite"/>
    </source>
</evidence>